<dbReference type="AlphaFoldDB" id="A0A1M5MTZ5"/>
<organism evidence="1 2">
    <name type="scientific">Marinomonas polaris DSM 16579</name>
    <dbReference type="NCBI Taxonomy" id="1122206"/>
    <lineage>
        <taxon>Bacteria</taxon>
        <taxon>Pseudomonadati</taxon>
        <taxon>Pseudomonadota</taxon>
        <taxon>Gammaproteobacteria</taxon>
        <taxon>Oceanospirillales</taxon>
        <taxon>Oceanospirillaceae</taxon>
        <taxon>Marinomonas</taxon>
    </lineage>
</organism>
<gene>
    <name evidence="1" type="ORF">SAMN02745753_04527</name>
</gene>
<dbReference type="Proteomes" id="UP000184517">
    <property type="component" value="Unassembled WGS sequence"/>
</dbReference>
<protein>
    <recommendedName>
        <fullName evidence="3">Preprotein translocase subunit SecD</fullName>
    </recommendedName>
</protein>
<accession>A0A1M5MTZ5</accession>
<dbReference type="EMBL" id="FQVF01000031">
    <property type="protein sequence ID" value="SHG80665.1"/>
    <property type="molecule type" value="Genomic_DNA"/>
</dbReference>
<evidence type="ECO:0008006" key="3">
    <source>
        <dbReference type="Google" id="ProtNLM"/>
    </source>
</evidence>
<keyword evidence="2" id="KW-1185">Reference proteome</keyword>
<dbReference type="RefSeq" id="WP_084122663.1">
    <property type="nucleotide sequence ID" value="NZ_FQVF01000031.1"/>
</dbReference>
<reference evidence="2" key="1">
    <citation type="submission" date="2016-11" db="EMBL/GenBank/DDBJ databases">
        <authorList>
            <person name="Varghese N."/>
            <person name="Submissions S."/>
        </authorList>
    </citation>
    <scope>NUCLEOTIDE SEQUENCE [LARGE SCALE GENOMIC DNA]</scope>
    <source>
        <strain evidence="2">DSM 16579</strain>
    </source>
</reference>
<evidence type="ECO:0000313" key="1">
    <source>
        <dbReference type="EMBL" id="SHG80665.1"/>
    </source>
</evidence>
<evidence type="ECO:0000313" key="2">
    <source>
        <dbReference type="Proteomes" id="UP000184517"/>
    </source>
</evidence>
<proteinExistence type="predicted"/>
<sequence>MTSIIKPEDILPEDVNQANLEGIHIRKGTVAAFLQNAKLWQDPTTTEEEKSKLFEAIKETLPSLRVLGMFEVFQFQDKTLQTLSEEL</sequence>
<name>A0A1M5MTZ5_9GAMM</name>